<proteinExistence type="predicted"/>
<reference evidence="1 2" key="1">
    <citation type="submission" date="2016-10" db="EMBL/GenBank/DDBJ databases">
        <authorList>
            <person name="de Groot N.N."/>
        </authorList>
    </citation>
    <scope>NUCLEOTIDE SEQUENCE [LARGE SCALE GENOMIC DNA]</scope>
    <source>
        <strain evidence="1 2">DSM 13305</strain>
    </source>
</reference>
<dbReference type="PANTHER" id="PTHR43513">
    <property type="entry name" value="DIHYDROOROTATE DEHYDROGENASE B (NAD(+)), ELECTRON TRANSFER SUBUNIT"/>
    <property type="match status" value="1"/>
</dbReference>
<dbReference type="OrthoDB" id="9796486at2"/>
<dbReference type="STRING" id="112903.SAMN04490178_101299"/>
<evidence type="ECO:0000313" key="1">
    <source>
        <dbReference type="EMBL" id="SEO35557.1"/>
    </source>
</evidence>
<gene>
    <name evidence="1" type="ORF">SAMN04490178_101299</name>
</gene>
<dbReference type="GO" id="GO:0051537">
    <property type="term" value="F:2 iron, 2 sulfur cluster binding"/>
    <property type="evidence" value="ECO:0007669"/>
    <property type="project" value="InterPro"/>
</dbReference>
<dbReference type="Gene3D" id="3.40.50.80">
    <property type="entry name" value="Nucleotide-binding domain of ferredoxin-NADP reductase (FNR) module"/>
    <property type="match status" value="1"/>
</dbReference>
<dbReference type="SUPFAM" id="SSF52343">
    <property type="entry name" value="Ferredoxin reductase-like, C-terminal NADP-linked domain"/>
    <property type="match status" value="1"/>
</dbReference>
<dbReference type="PROSITE" id="PS00197">
    <property type="entry name" value="2FE2S_FER_1"/>
    <property type="match status" value="1"/>
</dbReference>
<name>A0A1H8P161_9FIRM</name>
<accession>A0A1H8P161</accession>
<dbReference type="PANTHER" id="PTHR43513:SF3">
    <property type="entry name" value="DIHYDROOROTATE DEHYDROGENASE B (NAD(+)), ELECTRON TRANSFER SUBUNIT-RELATED"/>
    <property type="match status" value="1"/>
</dbReference>
<evidence type="ECO:0000313" key="2">
    <source>
        <dbReference type="Proteomes" id="UP000198847"/>
    </source>
</evidence>
<dbReference type="InterPro" id="IPR006058">
    <property type="entry name" value="2Fe2S_fd_BS"/>
</dbReference>
<dbReference type="Proteomes" id="UP000198847">
    <property type="component" value="Unassembled WGS sequence"/>
</dbReference>
<dbReference type="CDD" id="cd06192">
    <property type="entry name" value="DHOD_e_trans_like"/>
    <property type="match status" value="1"/>
</dbReference>
<dbReference type="EMBL" id="FODY01000001">
    <property type="protein sequence ID" value="SEO35557.1"/>
    <property type="molecule type" value="Genomic_DNA"/>
</dbReference>
<dbReference type="InterPro" id="IPR050353">
    <property type="entry name" value="PyrK_electron_transfer"/>
</dbReference>
<protein>
    <submittedName>
        <fullName evidence="1">NAD(P)H-flavin reductase</fullName>
    </submittedName>
</protein>
<dbReference type="InterPro" id="IPR039261">
    <property type="entry name" value="FNR_nucleotide-bd"/>
</dbReference>
<dbReference type="AlphaFoldDB" id="A0A1H8P161"/>
<organism evidence="1 2">
    <name type="scientific">Propionispora vibrioides</name>
    <dbReference type="NCBI Taxonomy" id="112903"/>
    <lineage>
        <taxon>Bacteria</taxon>
        <taxon>Bacillati</taxon>
        <taxon>Bacillota</taxon>
        <taxon>Negativicutes</taxon>
        <taxon>Selenomonadales</taxon>
        <taxon>Sporomusaceae</taxon>
        <taxon>Propionispora</taxon>
    </lineage>
</organism>
<keyword evidence="2" id="KW-1185">Reference proteome</keyword>
<dbReference type="RefSeq" id="WP_091743611.1">
    <property type="nucleotide sequence ID" value="NZ_FODY01000001.1"/>
</dbReference>
<sequence length="321" mass="35347">MRNIHLRCIDLNSKYCPCLLAQTNNCVFCSQLRGENTCDCNWCGICVLYEKFWQTAVEGQGEKVLSRLEEEAEYTIVKAMADHMYILEFPVSAPLAEQLQKTGSFVFLRKPDDPQFCQFPVGIMDVTANKIKVAIEVVGPKSGRIFWKGNRRLAVKGPYYNGVFGQPWIENLTGGRVLVVAGGIGQAPALPLIKKLVENKNQVIAILAPGKVKALFIEEELRQLGVTVEPVRSMRQNGMKRLDETIRGKIDLVVSAGPDEQHQAVIAAMQAANINIPMAATNNATMCCGEGICGSCEKEGKNGEKLKLCKVQSDVENIIGE</sequence>